<dbReference type="EMBL" id="NHYD01003427">
    <property type="protein sequence ID" value="PPQ78068.1"/>
    <property type="molecule type" value="Genomic_DNA"/>
</dbReference>
<sequence length="210" mass="24047">MQSSLPKPRAEVVFSSSVANMDDWAQRTRIPLTTADALGTTYARAHRWLQSLKLQLIRNHHWTEAPSQDHRMLFSLETSSMWRSSVNLPAGPNLKLQLPVHASSFFSPERRVQWQMVFHSDIFENVRKICPPVNDILNLIQCLLTGVVTVVFEERLDQGIYRTTRGLPPLQWVNANEVPLVEIFGQDHFRALRRACSDAQTAYKLEIVGQ</sequence>
<dbReference type="InParanoid" id="A0A409WHP9"/>
<accession>A0A409WHP9</accession>
<evidence type="ECO:0000313" key="2">
    <source>
        <dbReference type="Proteomes" id="UP000283269"/>
    </source>
</evidence>
<reference evidence="1 2" key="1">
    <citation type="journal article" date="2018" name="Evol. Lett.">
        <title>Horizontal gene cluster transfer increased hallucinogenic mushroom diversity.</title>
        <authorList>
            <person name="Reynolds H.T."/>
            <person name="Vijayakumar V."/>
            <person name="Gluck-Thaler E."/>
            <person name="Korotkin H.B."/>
            <person name="Matheny P.B."/>
            <person name="Slot J.C."/>
        </authorList>
    </citation>
    <scope>NUCLEOTIDE SEQUENCE [LARGE SCALE GENOMIC DNA]</scope>
    <source>
        <strain evidence="1 2">2631</strain>
    </source>
</reference>
<keyword evidence="2" id="KW-1185">Reference proteome</keyword>
<evidence type="ECO:0000313" key="1">
    <source>
        <dbReference type="EMBL" id="PPQ78068.1"/>
    </source>
</evidence>
<proteinExistence type="predicted"/>
<gene>
    <name evidence="1" type="ORF">CVT25_015602</name>
</gene>
<name>A0A409WHP9_PSICY</name>
<dbReference type="OrthoDB" id="3209743at2759"/>
<dbReference type="Proteomes" id="UP000283269">
    <property type="component" value="Unassembled WGS sequence"/>
</dbReference>
<protein>
    <submittedName>
        <fullName evidence="1">Uncharacterized protein</fullName>
    </submittedName>
</protein>
<dbReference type="AlphaFoldDB" id="A0A409WHP9"/>
<comment type="caution">
    <text evidence="1">The sequence shown here is derived from an EMBL/GenBank/DDBJ whole genome shotgun (WGS) entry which is preliminary data.</text>
</comment>
<organism evidence="1 2">
    <name type="scientific">Psilocybe cyanescens</name>
    <dbReference type="NCBI Taxonomy" id="93625"/>
    <lineage>
        <taxon>Eukaryota</taxon>
        <taxon>Fungi</taxon>
        <taxon>Dikarya</taxon>
        <taxon>Basidiomycota</taxon>
        <taxon>Agaricomycotina</taxon>
        <taxon>Agaricomycetes</taxon>
        <taxon>Agaricomycetidae</taxon>
        <taxon>Agaricales</taxon>
        <taxon>Agaricineae</taxon>
        <taxon>Strophariaceae</taxon>
        <taxon>Psilocybe</taxon>
    </lineage>
</organism>